<reference evidence="4 6" key="1">
    <citation type="journal article" date="2012" name="Nature">
        <title>Algal genomes reveal evolutionary mosaicism and the fate of nucleomorphs.</title>
        <authorList>
            <consortium name="DOE Joint Genome Institute"/>
            <person name="Curtis B.A."/>
            <person name="Tanifuji G."/>
            <person name="Burki F."/>
            <person name="Gruber A."/>
            <person name="Irimia M."/>
            <person name="Maruyama S."/>
            <person name="Arias M.C."/>
            <person name="Ball S.G."/>
            <person name="Gile G.H."/>
            <person name="Hirakawa Y."/>
            <person name="Hopkins J.F."/>
            <person name="Kuo A."/>
            <person name="Rensing S.A."/>
            <person name="Schmutz J."/>
            <person name="Symeonidi A."/>
            <person name="Elias M."/>
            <person name="Eveleigh R.J."/>
            <person name="Herman E.K."/>
            <person name="Klute M.J."/>
            <person name="Nakayama T."/>
            <person name="Obornik M."/>
            <person name="Reyes-Prieto A."/>
            <person name="Armbrust E.V."/>
            <person name="Aves S.J."/>
            <person name="Beiko R.G."/>
            <person name="Coutinho P."/>
            <person name="Dacks J.B."/>
            <person name="Durnford D.G."/>
            <person name="Fast N.M."/>
            <person name="Green B.R."/>
            <person name="Grisdale C.J."/>
            <person name="Hempel F."/>
            <person name="Henrissat B."/>
            <person name="Hoppner M.P."/>
            <person name="Ishida K."/>
            <person name="Kim E."/>
            <person name="Koreny L."/>
            <person name="Kroth P.G."/>
            <person name="Liu Y."/>
            <person name="Malik S.B."/>
            <person name="Maier U.G."/>
            <person name="McRose D."/>
            <person name="Mock T."/>
            <person name="Neilson J.A."/>
            <person name="Onodera N.T."/>
            <person name="Poole A.M."/>
            <person name="Pritham E.J."/>
            <person name="Richards T.A."/>
            <person name="Rocap G."/>
            <person name="Roy S.W."/>
            <person name="Sarai C."/>
            <person name="Schaack S."/>
            <person name="Shirato S."/>
            <person name="Slamovits C.H."/>
            <person name="Spencer D.F."/>
            <person name="Suzuki S."/>
            <person name="Worden A.Z."/>
            <person name="Zauner S."/>
            <person name="Barry K."/>
            <person name="Bell C."/>
            <person name="Bharti A.K."/>
            <person name="Crow J.A."/>
            <person name="Grimwood J."/>
            <person name="Kramer R."/>
            <person name="Lindquist E."/>
            <person name="Lucas S."/>
            <person name="Salamov A."/>
            <person name="McFadden G.I."/>
            <person name="Lane C.E."/>
            <person name="Keeling P.J."/>
            <person name="Gray M.W."/>
            <person name="Grigoriev I.V."/>
            <person name="Archibald J.M."/>
        </authorList>
    </citation>
    <scope>NUCLEOTIDE SEQUENCE</scope>
    <source>
        <strain evidence="4 6">CCMP2712</strain>
    </source>
</reference>
<feature type="repeat" description="TPR" evidence="3">
    <location>
        <begin position="36"/>
        <end position="69"/>
    </location>
</feature>
<dbReference type="Pfam" id="PF13431">
    <property type="entry name" value="TPR_17"/>
    <property type="match status" value="2"/>
</dbReference>
<dbReference type="PROSITE" id="PS50005">
    <property type="entry name" value="TPR"/>
    <property type="match status" value="2"/>
</dbReference>
<name>L1JXE3_GUITC</name>
<keyword evidence="2 3" id="KW-0802">TPR repeat</keyword>
<dbReference type="InterPro" id="IPR019734">
    <property type="entry name" value="TPR_rpt"/>
</dbReference>
<dbReference type="GeneID" id="17310103"/>
<reference evidence="6" key="2">
    <citation type="submission" date="2012-11" db="EMBL/GenBank/DDBJ databases">
        <authorList>
            <person name="Kuo A."/>
            <person name="Curtis B.A."/>
            <person name="Tanifuji G."/>
            <person name="Burki F."/>
            <person name="Gruber A."/>
            <person name="Irimia M."/>
            <person name="Maruyama S."/>
            <person name="Arias M.C."/>
            <person name="Ball S.G."/>
            <person name="Gile G.H."/>
            <person name="Hirakawa Y."/>
            <person name="Hopkins J.F."/>
            <person name="Rensing S.A."/>
            <person name="Schmutz J."/>
            <person name="Symeonidi A."/>
            <person name="Elias M."/>
            <person name="Eveleigh R.J."/>
            <person name="Herman E.K."/>
            <person name="Klute M.J."/>
            <person name="Nakayama T."/>
            <person name="Obornik M."/>
            <person name="Reyes-Prieto A."/>
            <person name="Armbrust E.V."/>
            <person name="Aves S.J."/>
            <person name="Beiko R.G."/>
            <person name="Coutinho P."/>
            <person name="Dacks J.B."/>
            <person name="Durnford D.G."/>
            <person name="Fast N.M."/>
            <person name="Green B.R."/>
            <person name="Grisdale C."/>
            <person name="Hempe F."/>
            <person name="Henrissat B."/>
            <person name="Hoppner M.P."/>
            <person name="Ishida K.-I."/>
            <person name="Kim E."/>
            <person name="Koreny L."/>
            <person name="Kroth P.G."/>
            <person name="Liu Y."/>
            <person name="Malik S.-B."/>
            <person name="Maier U.G."/>
            <person name="McRose D."/>
            <person name="Mock T."/>
            <person name="Neilson J.A."/>
            <person name="Onodera N.T."/>
            <person name="Poole A.M."/>
            <person name="Pritham E.J."/>
            <person name="Richards T.A."/>
            <person name="Rocap G."/>
            <person name="Roy S.W."/>
            <person name="Sarai C."/>
            <person name="Schaack S."/>
            <person name="Shirato S."/>
            <person name="Slamovits C.H."/>
            <person name="Spencer D.F."/>
            <person name="Suzuki S."/>
            <person name="Worden A.Z."/>
            <person name="Zauner S."/>
            <person name="Barry K."/>
            <person name="Bell C."/>
            <person name="Bharti A.K."/>
            <person name="Crow J.A."/>
            <person name="Grimwood J."/>
            <person name="Kramer R."/>
            <person name="Lindquist E."/>
            <person name="Lucas S."/>
            <person name="Salamov A."/>
            <person name="McFadden G.I."/>
            <person name="Lane C.E."/>
            <person name="Keeling P.J."/>
            <person name="Gray M.W."/>
            <person name="Grigoriev I.V."/>
            <person name="Archibald J.M."/>
        </authorList>
    </citation>
    <scope>NUCLEOTIDE SEQUENCE</scope>
    <source>
        <strain evidence="6">CCMP2712</strain>
    </source>
</reference>
<dbReference type="RefSeq" id="XP_005840226.1">
    <property type="nucleotide sequence ID" value="XM_005840169.1"/>
</dbReference>
<dbReference type="SUPFAM" id="SSF48452">
    <property type="entry name" value="TPR-like"/>
    <property type="match status" value="1"/>
</dbReference>
<dbReference type="Proteomes" id="UP000011087">
    <property type="component" value="Unassembled WGS sequence"/>
</dbReference>
<keyword evidence="6" id="KW-1185">Reference proteome</keyword>
<dbReference type="InterPro" id="IPR011990">
    <property type="entry name" value="TPR-like_helical_dom_sf"/>
</dbReference>
<gene>
    <name evidence="4" type="ORF">GUITHDRAFT_64500</name>
</gene>
<evidence type="ECO:0000313" key="4">
    <source>
        <dbReference type="EMBL" id="EKX53246.1"/>
    </source>
</evidence>
<dbReference type="SMART" id="SM00028">
    <property type="entry name" value="TPR"/>
    <property type="match status" value="2"/>
</dbReference>
<dbReference type="EMBL" id="JH992970">
    <property type="protein sequence ID" value="EKX53246.1"/>
    <property type="molecule type" value="Genomic_DNA"/>
</dbReference>
<dbReference type="Pfam" id="PF13424">
    <property type="entry name" value="TPR_12"/>
    <property type="match status" value="1"/>
</dbReference>
<keyword evidence="1" id="KW-0677">Repeat</keyword>
<dbReference type="PaxDb" id="55529-EKX53246"/>
<dbReference type="HOGENOM" id="CLU_1567009_0_0_1"/>
<dbReference type="OMA" id="MGIYHES"/>
<dbReference type="PANTHER" id="PTHR44943:SF4">
    <property type="entry name" value="TPR REPEAT-CONTAINING PROTEIN MJ0798"/>
    <property type="match status" value="1"/>
</dbReference>
<feature type="repeat" description="TPR" evidence="3">
    <location>
        <begin position="104"/>
        <end position="137"/>
    </location>
</feature>
<dbReference type="OrthoDB" id="1658288at2759"/>
<protein>
    <submittedName>
        <fullName evidence="4 5">Uncharacterized protein</fullName>
    </submittedName>
</protein>
<reference evidence="5" key="3">
    <citation type="submission" date="2016-03" db="UniProtKB">
        <authorList>
            <consortium name="EnsemblProtists"/>
        </authorList>
    </citation>
    <scope>IDENTIFICATION</scope>
</reference>
<feature type="non-terminal residue" evidence="4">
    <location>
        <position position="171"/>
    </location>
</feature>
<accession>L1JXE3</accession>
<dbReference type="InterPro" id="IPR051685">
    <property type="entry name" value="Ycf3/AcsC/BcsC/TPR_MFPF"/>
</dbReference>
<evidence type="ECO:0000256" key="1">
    <source>
        <dbReference type="ARBA" id="ARBA00022737"/>
    </source>
</evidence>
<organism evidence="4">
    <name type="scientific">Guillardia theta (strain CCMP2712)</name>
    <name type="common">Cryptophyte</name>
    <dbReference type="NCBI Taxonomy" id="905079"/>
    <lineage>
        <taxon>Eukaryota</taxon>
        <taxon>Cryptophyceae</taxon>
        <taxon>Pyrenomonadales</taxon>
        <taxon>Geminigeraceae</taxon>
        <taxon>Guillardia</taxon>
    </lineage>
</organism>
<dbReference type="KEGG" id="gtt:GUITHDRAFT_64500"/>
<evidence type="ECO:0000256" key="3">
    <source>
        <dbReference type="PROSITE-ProRule" id="PRU00339"/>
    </source>
</evidence>
<dbReference type="PANTHER" id="PTHR44943">
    <property type="entry name" value="CELLULOSE SYNTHASE OPERON PROTEIN C"/>
    <property type="match status" value="1"/>
</dbReference>
<proteinExistence type="predicted"/>
<evidence type="ECO:0000256" key="2">
    <source>
        <dbReference type="ARBA" id="ARBA00022803"/>
    </source>
</evidence>
<evidence type="ECO:0000313" key="6">
    <source>
        <dbReference type="Proteomes" id="UP000011087"/>
    </source>
</evidence>
<dbReference type="Gene3D" id="1.25.40.10">
    <property type="entry name" value="Tetratricopeptide repeat domain"/>
    <property type="match status" value="1"/>
</dbReference>
<dbReference type="AlphaFoldDB" id="L1JXE3"/>
<dbReference type="EnsemblProtists" id="EKX53246">
    <property type="protein sequence ID" value="EKX53246"/>
    <property type="gene ID" value="GUITHDRAFT_64500"/>
</dbReference>
<evidence type="ECO:0000313" key="5">
    <source>
        <dbReference type="EnsemblProtists" id="EKX53246"/>
    </source>
</evidence>
<sequence>MSEETNAAQEAKKRDAALLQSFRLFQRATQENPRDSRSLFGLATVLHRMGKLQSAESFYRKSLEIQPDNVECLTNLSILLDDEGRLEEACCCMERAFTKNSRDLGVLSNYGHLLCKQNDFTKAEQVLKRALRLCPTHVLSLHNYACLLWRKDRDIRKAEELFAAALRLDPS</sequence>
<dbReference type="STRING" id="905079.L1JXE3"/>